<protein>
    <submittedName>
        <fullName evidence="3">SDR family oxidoreductase</fullName>
    </submittedName>
</protein>
<reference evidence="4" key="1">
    <citation type="submission" date="2018-09" db="EMBL/GenBank/DDBJ databases">
        <title>Chryseolinea sp. KIS68-18 isolated from soil.</title>
        <authorList>
            <person name="Weon H.-Y."/>
            <person name="Kwon S.-W."/>
            <person name="Lee S.A."/>
        </authorList>
    </citation>
    <scope>NUCLEOTIDE SEQUENCE [LARGE SCALE GENOMIC DNA]</scope>
    <source>
        <strain evidence="4">KIS68-18</strain>
    </source>
</reference>
<dbReference type="SUPFAM" id="SSF51735">
    <property type="entry name" value="NAD(P)-binding Rossmann-fold domains"/>
    <property type="match status" value="1"/>
</dbReference>
<dbReference type="InterPro" id="IPR002347">
    <property type="entry name" value="SDR_fam"/>
</dbReference>
<dbReference type="PRINTS" id="PR00081">
    <property type="entry name" value="GDHRDH"/>
</dbReference>
<keyword evidence="4" id="KW-1185">Reference proteome</keyword>
<gene>
    <name evidence="3" type="ORF">D4L85_26420</name>
</gene>
<dbReference type="PANTHER" id="PTHR43477:SF1">
    <property type="entry name" value="DIHYDROANTICAPSIN 7-DEHYDROGENASE"/>
    <property type="match status" value="1"/>
</dbReference>
<dbReference type="AlphaFoldDB" id="A0A385SQ41"/>
<dbReference type="PANTHER" id="PTHR43477">
    <property type="entry name" value="DIHYDROANTICAPSIN 7-DEHYDROGENASE"/>
    <property type="match status" value="1"/>
</dbReference>
<dbReference type="InterPro" id="IPR036291">
    <property type="entry name" value="NAD(P)-bd_dom_sf"/>
</dbReference>
<evidence type="ECO:0000313" key="3">
    <source>
        <dbReference type="EMBL" id="AYB33893.1"/>
    </source>
</evidence>
<dbReference type="GO" id="GO:0016491">
    <property type="term" value="F:oxidoreductase activity"/>
    <property type="evidence" value="ECO:0007669"/>
    <property type="project" value="UniProtKB-KW"/>
</dbReference>
<sequence length="225" mass="24124">MELEKKVVLIGGSHGMGLGTAKIASAAGAEVILVGRSKEQLLSVKETLGPKTRAVVGDLTLPDTYPTWLEEIGKFDHLFISASPGGETSFKSEYPTIESSYLYGKFWHTFKFLQQATQYINPGGSITLMSGGYAVRPHPDYTLVTVAFAATEGLARALAVSLAPIRVNAIRPTWIDKEGDHTATTKSLTGFMGTNRDVGHAVIFLMTNPYMTGQVIDVDGGTGIL</sequence>
<dbReference type="EMBL" id="CP032382">
    <property type="protein sequence ID" value="AYB33893.1"/>
    <property type="molecule type" value="Genomic_DNA"/>
</dbReference>
<name>A0A385SQ41_9BACT</name>
<dbReference type="InterPro" id="IPR051122">
    <property type="entry name" value="SDR_DHRS6-like"/>
</dbReference>
<keyword evidence="2" id="KW-0560">Oxidoreductase</keyword>
<dbReference type="KEGG" id="chk:D4L85_26420"/>
<dbReference type="Gene3D" id="3.40.50.720">
    <property type="entry name" value="NAD(P)-binding Rossmann-like Domain"/>
    <property type="match status" value="1"/>
</dbReference>
<dbReference type="Proteomes" id="UP000266183">
    <property type="component" value="Chromosome"/>
</dbReference>
<dbReference type="Pfam" id="PF13561">
    <property type="entry name" value="adh_short_C2"/>
    <property type="match status" value="1"/>
</dbReference>
<dbReference type="RefSeq" id="WP_119757120.1">
    <property type="nucleotide sequence ID" value="NZ_CP032382.1"/>
</dbReference>
<proteinExistence type="inferred from homology"/>
<evidence type="ECO:0000256" key="1">
    <source>
        <dbReference type="ARBA" id="ARBA00006484"/>
    </source>
</evidence>
<evidence type="ECO:0000313" key="4">
    <source>
        <dbReference type="Proteomes" id="UP000266183"/>
    </source>
</evidence>
<evidence type="ECO:0000256" key="2">
    <source>
        <dbReference type="ARBA" id="ARBA00023002"/>
    </source>
</evidence>
<organism evidence="3 4">
    <name type="scientific">Chryseolinea soli</name>
    <dbReference type="NCBI Taxonomy" id="2321403"/>
    <lineage>
        <taxon>Bacteria</taxon>
        <taxon>Pseudomonadati</taxon>
        <taxon>Bacteroidota</taxon>
        <taxon>Cytophagia</taxon>
        <taxon>Cytophagales</taxon>
        <taxon>Fulvivirgaceae</taxon>
        <taxon>Chryseolinea</taxon>
    </lineage>
</organism>
<dbReference type="OrthoDB" id="9806974at2"/>
<comment type="similarity">
    <text evidence="1">Belongs to the short-chain dehydrogenases/reductases (SDR) family.</text>
</comment>
<accession>A0A385SQ41</accession>